<protein>
    <submittedName>
        <fullName evidence="1">Uncharacterized protein</fullName>
    </submittedName>
</protein>
<name>A0A0A9B4C1_ARUDO</name>
<dbReference type="EMBL" id="GBRH01239689">
    <property type="protein sequence ID" value="JAD58206.1"/>
    <property type="molecule type" value="Transcribed_RNA"/>
</dbReference>
<reference evidence="1" key="2">
    <citation type="journal article" date="2015" name="Data Brief">
        <title>Shoot transcriptome of the giant reed, Arundo donax.</title>
        <authorList>
            <person name="Barrero R.A."/>
            <person name="Guerrero F.D."/>
            <person name="Moolhuijzen P."/>
            <person name="Goolsby J.A."/>
            <person name="Tidwell J."/>
            <person name="Bellgard S.E."/>
            <person name="Bellgard M.I."/>
        </authorList>
    </citation>
    <scope>NUCLEOTIDE SEQUENCE</scope>
    <source>
        <tissue evidence="1">Shoot tissue taken approximately 20 cm above the soil surface</tissue>
    </source>
</reference>
<reference evidence="1" key="1">
    <citation type="submission" date="2014-09" db="EMBL/GenBank/DDBJ databases">
        <authorList>
            <person name="Magalhaes I.L.F."/>
            <person name="Oliveira U."/>
            <person name="Santos F.R."/>
            <person name="Vidigal T.H.D.A."/>
            <person name="Brescovit A.D."/>
            <person name="Santos A.J."/>
        </authorList>
    </citation>
    <scope>NUCLEOTIDE SEQUENCE</scope>
    <source>
        <tissue evidence="1">Shoot tissue taken approximately 20 cm above the soil surface</tissue>
    </source>
</reference>
<organism evidence="1">
    <name type="scientific">Arundo donax</name>
    <name type="common">Giant reed</name>
    <name type="synonym">Donax arundinaceus</name>
    <dbReference type="NCBI Taxonomy" id="35708"/>
    <lineage>
        <taxon>Eukaryota</taxon>
        <taxon>Viridiplantae</taxon>
        <taxon>Streptophyta</taxon>
        <taxon>Embryophyta</taxon>
        <taxon>Tracheophyta</taxon>
        <taxon>Spermatophyta</taxon>
        <taxon>Magnoliopsida</taxon>
        <taxon>Liliopsida</taxon>
        <taxon>Poales</taxon>
        <taxon>Poaceae</taxon>
        <taxon>PACMAD clade</taxon>
        <taxon>Arundinoideae</taxon>
        <taxon>Arundineae</taxon>
        <taxon>Arundo</taxon>
    </lineage>
</organism>
<evidence type="ECO:0000313" key="1">
    <source>
        <dbReference type="EMBL" id="JAD58206.1"/>
    </source>
</evidence>
<sequence>MCKVKVWSTTDIHPHYSSISQLIRL</sequence>
<dbReference type="AlphaFoldDB" id="A0A0A9B4C1"/>
<proteinExistence type="predicted"/>
<accession>A0A0A9B4C1</accession>